<evidence type="ECO:0000256" key="1">
    <source>
        <dbReference type="SAM" id="MobiDB-lite"/>
    </source>
</evidence>
<sequence length="386" mass="43440">MADIVHLIRITGRAQRGEKKRAGYATLSGLKSRKRSRGGKRNEERLENETTLAGEGGTETREAGGSVEREETGVRPAGKGDHRIPKMVDLKAAGVRARVALVSLSAINEKSRLCVSTFVVQEWPNTLGISTQLPTNPELSREIDQPHTRTVNDLSLERRWNSLARQFALFEIRFELKDVINFERLVYDRNAKLPNLTETYFNHEPVLQLAESTGTLMEMSTTSLDGLSHDRKDTVTATARADRLIASAYNAGGEESIGDLTLGRKYKEITRFENTHSCAASVKSIPRRGQASAEILQCNDVTPFTHHRACSVDERRLTENCFRLQIFEIFLPDVYSIERNYKRDYFYVAEVYARGMVRPRGKHLPAGRGPAHRIRQSLPLPPPARV</sequence>
<proteinExistence type="predicted"/>
<dbReference type="Proteomes" id="UP000053105">
    <property type="component" value="Unassembled WGS sequence"/>
</dbReference>
<name>A0A0M9A6V6_9HYME</name>
<reference evidence="2 3" key="1">
    <citation type="submission" date="2015-07" db="EMBL/GenBank/DDBJ databases">
        <title>The genome of Melipona quadrifasciata.</title>
        <authorList>
            <person name="Pan H."/>
            <person name="Kapheim K."/>
        </authorList>
    </citation>
    <scope>NUCLEOTIDE SEQUENCE [LARGE SCALE GENOMIC DNA]</scope>
    <source>
        <strain evidence="2">0111107301</strain>
        <tissue evidence="2">Whole body</tissue>
    </source>
</reference>
<organism evidence="2 3">
    <name type="scientific">Melipona quadrifasciata</name>
    <dbReference type="NCBI Taxonomy" id="166423"/>
    <lineage>
        <taxon>Eukaryota</taxon>
        <taxon>Metazoa</taxon>
        <taxon>Ecdysozoa</taxon>
        <taxon>Arthropoda</taxon>
        <taxon>Hexapoda</taxon>
        <taxon>Insecta</taxon>
        <taxon>Pterygota</taxon>
        <taxon>Neoptera</taxon>
        <taxon>Endopterygota</taxon>
        <taxon>Hymenoptera</taxon>
        <taxon>Apocrita</taxon>
        <taxon>Aculeata</taxon>
        <taxon>Apoidea</taxon>
        <taxon>Anthophila</taxon>
        <taxon>Apidae</taxon>
        <taxon>Melipona</taxon>
    </lineage>
</organism>
<protein>
    <submittedName>
        <fullName evidence="2">Uncharacterized protein</fullName>
    </submittedName>
</protein>
<feature type="region of interest" description="Disordered" evidence="1">
    <location>
        <begin position="362"/>
        <end position="386"/>
    </location>
</feature>
<feature type="compositionally biased region" description="Basic and acidic residues" evidence="1">
    <location>
        <begin position="58"/>
        <end position="82"/>
    </location>
</feature>
<evidence type="ECO:0000313" key="3">
    <source>
        <dbReference type="Proteomes" id="UP000053105"/>
    </source>
</evidence>
<feature type="compositionally biased region" description="Basic residues" evidence="1">
    <location>
        <begin position="362"/>
        <end position="375"/>
    </location>
</feature>
<accession>A0A0M9A6V6</accession>
<evidence type="ECO:0000313" key="2">
    <source>
        <dbReference type="EMBL" id="KOX77143.1"/>
    </source>
</evidence>
<dbReference type="EMBL" id="KQ435735">
    <property type="protein sequence ID" value="KOX77143.1"/>
    <property type="molecule type" value="Genomic_DNA"/>
</dbReference>
<feature type="region of interest" description="Disordered" evidence="1">
    <location>
        <begin position="27"/>
        <end position="82"/>
    </location>
</feature>
<dbReference type="AlphaFoldDB" id="A0A0M9A6V6"/>
<keyword evidence="3" id="KW-1185">Reference proteome</keyword>
<gene>
    <name evidence="2" type="ORF">WN51_10233</name>
</gene>